<name>A0A5A7RKL3_STRAF</name>
<feature type="region of interest" description="Disordered" evidence="1">
    <location>
        <begin position="104"/>
        <end position="127"/>
    </location>
</feature>
<dbReference type="AlphaFoldDB" id="A0A5A7RKL3"/>
<dbReference type="EMBL" id="BKCP01013625">
    <property type="protein sequence ID" value="GER57797.1"/>
    <property type="molecule type" value="Genomic_DNA"/>
</dbReference>
<evidence type="ECO:0000256" key="1">
    <source>
        <dbReference type="SAM" id="MobiDB-lite"/>
    </source>
</evidence>
<feature type="compositionally biased region" description="Polar residues" evidence="1">
    <location>
        <begin position="51"/>
        <end position="63"/>
    </location>
</feature>
<sequence length="127" mass="13908">MSCEVAFTCELVRGGMCPTVCCVENYCIALNQGVFELSGTAGHPYIRKITNQNEESTKSQNQKLLGKNQMGGGKIEDAKGSVKYIELGFSSGARNATEWLWIPTKRAQPPKHEPSTYLRSPSSGSYL</sequence>
<comment type="caution">
    <text evidence="2">The sequence shown here is derived from an EMBL/GenBank/DDBJ whole genome shotgun (WGS) entry which is preliminary data.</text>
</comment>
<gene>
    <name evidence="2" type="ORF">STAS_35628</name>
</gene>
<reference evidence="3" key="1">
    <citation type="journal article" date="2019" name="Curr. Biol.">
        <title>Genome Sequence of Striga asiatica Provides Insight into the Evolution of Plant Parasitism.</title>
        <authorList>
            <person name="Yoshida S."/>
            <person name="Kim S."/>
            <person name="Wafula E.K."/>
            <person name="Tanskanen J."/>
            <person name="Kim Y.M."/>
            <person name="Honaas L."/>
            <person name="Yang Z."/>
            <person name="Spallek T."/>
            <person name="Conn C.E."/>
            <person name="Ichihashi Y."/>
            <person name="Cheong K."/>
            <person name="Cui S."/>
            <person name="Der J.P."/>
            <person name="Gundlach H."/>
            <person name="Jiao Y."/>
            <person name="Hori C."/>
            <person name="Ishida J.K."/>
            <person name="Kasahara H."/>
            <person name="Kiba T."/>
            <person name="Kim M.S."/>
            <person name="Koo N."/>
            <person name="Laohavisit A."/>
            <person name="Lee Y.H."/>
            <person name="Lumba S."/>
            <person name="McCourt P."/>
            <person name="Mortimer J.C."/>
            <person name="Mutuku J.M."/>
            <person name="Nomura T."/>
            <person name="Sasaki-Sekimoto Y."/>
            <person name="Seto Y."/>
            <person name="Wang Y."/>
            <person name="Wakatake T."/>
            <person name="Sakakibara H."/>
            <person name="Demura T."/>
            <person name="Yamaguchi S."/>
            <person name="Yoneyama K."/>
            <person name="Manabe R.I."/>
            <person name="Nelson D.C."/>
            <person name="Schulman A.H."/>
            <person name="Timko M.P."/>
            <person name="dePamphilis C.W."/>
            <person name="Choi D."/>
            <person name="Shirasu K."/>
        </authorList>
    </citation>
    <scope>NUCLEOTIDE SEQUENCE [LARGE SCALE GENOMIC DNA]</scope>
    <source>
        <strain evidence="3">cv. UVA1</strain>
    </source>
</reference>
<accession>A0A5A7RKL3</accession>
<keyword evidence="3" id="KW-1185">Reference proteome</keyword>
<protein>
    <submittedName>
        <fullName evidence="2">Zn-dependent exopeptidases superfamily protein</fullName>
    </submittedName>
</protein>
<feature type="compositionally biased region" description="Polar residues" evidence="1">
    <location>
        <begin position="117"/>
        <end position="127"/>
    </location>
</feature>
<evidence type="ECO:0000313" key="3">
    <source>
        <dbReference type="Proteomes" id="UP000325081"/>
    </source>
</evidence>
<organism evidence="2 3">
    <name type="scientific">Striga asiatica</name>
    <name type="common">Asiatic witchweed</name>
    <name type="synonym">Buchnera asiatica</name>
    <dbReference type="NCBI Taxonomy" id="4170"/>
    <lineage>
        <taxon>Eukaryota</taxon>
        <taxon>Viridiplantae</taxon>
        <taxon>Streptophyta</taxon>
        <taxon>Embryophyta</taxon>
        <taxon>Tracheophyta</taxon>
        <taxon>Spermatophyta</taxon>
        <taxon>Magnoliopsida</taxon>
        <taxon>eudicotyledons</taxon>
        <taxon>Gunneridae</taxon>
        <taxon>Pentapetalae</taxon>
        <taxon>asterids</taxon>
        <taxon>lamiids</taxon>
        <taxon>Lamiales</taxon>
        <taxon>Orobanchaceae</taxon>
        <taxon>Buchnereae</taxon>
        <taxon>Striga</taxon>
    </lineage>
</organism>
<evidence type="ECO:0000313" key="2">
    <source>
        <dbReference type="EMBL" id="GER57797.1"/>
    </source>
</evidence>
<feature type="region of interest" description="Disordered" evidence="1">
    <location>
        <begin position="51"/>
        <end position="72"/>
    </location>
</feature>
<proteinExistence type="predicted"/>
<dbReference type="Proteomes" id="UP000325081">
    <property type="component" value="Unassembled WGS sequence"/>
</dbReference>